<keyword evidence="16" id="KW-1185">Reference proteome</keyword>
<evidence type="ECO:0000256" key="2">
    <source>
        <dbReference type="ARBA" id="ARBA00009295"/>
    </source>
</evidence>
<keyword evidence="10 13" id="KW-0472">Membrane</keyword>
<keyword evidence="7 12" id="KW-0560">Oxidoreductase</keyword>
<organism evidence="15 16">
    <name type="scientific">Nezara viridula</name>
    <name type="common">Southern green stink bug</name>
    <name type="synonym">Cimex viridulus</name>
    <dbReference type="NCBI Taxonomy" id="85310"/>
    <lineage>
        <taxon>Eukaryota</taxon>
        <taxon>Metazoa</taxon>
        <taxon>Ecdysozoa</taxon>
        <taxon>Arthropoda</taxon>
        <taxon>Hexapoda</taxon>
        <taxon>Insecta</taxon>
        <taxon>Pterygota</taxon>
        <taxon>Neoptera</taxon>
        <taxon>Paraneoptera</taxon>
        <taxon>Hemiptera</taxon>
        <taxon>Heteroptera</taxon>
        <taxon>Panheteroptera</taxon>
        <taxon>Pentatomomorpha</taxon>
        <taxon>Pentatomoidea</taxon>
        <taxon>Pentatomidae</taxon>
        <taxon>Pentatominae</taxon>
        <taxon>Nezara</taxon>
    </lineage>
</organism>
<dbReference type="PANTHER" id="PTHR11351:SF31">
    <property type="entry name" value="DESATURASE 1, ISOFORM A-RELATED"/>
    <property type="match status" value="1"/>
</dbReference>
<dbReference type="GO" id="GO:0004768">
    <property type="term" value="F:stearoyl-CoA 9-desaturase activity"/>
    <property type="evidence" value="ECO:0007669"/>
    <property type="project" value="TreeGrafter"/>
</dbReference>
<evidence type="ECO:0000256" key="1">
    <source>
        <dbReference type="ARBA" id="ARBA00004141"/>
    </source>
</evidence>
<dbReference type="GO" id="GO:0005789">
    <property type="term" value="C:endoplasmic reticulum membrane"/>
    <property type="evidence" value="ECO:0007669"/>
    <property type="project" value="TreeGrafter"/>
</dbReference>
<dbReference type="AlphaFoldDB" id="A0A9P0MEF8"/>
<accession>A0A9P0MEF8</accession>
<name>A0A9P0MEF8_NEZVI</name>
<keyword evidence="11 12" id="KW-0275">Fatty acid biosynthesis</keyword>
<comment type="subcellular location">
    <subcellularLocation>
        <location evidence="1">Membrane</location>
        <topology evidence="1">Multi-pass membrane protein</topology>
    </subcellularLocation>
</comment>
<feature type="transmembrane region" description="Helical" evidence="13">
    <location>
        <begin position="205"/>
        <end position="228"/>
    </location>
</feature>
<feature type="transmembrane region" description="Helical" evidence="13">
    <location>
        <begin position="32"/>
        <end position="53"/>
    </location>
</feature>
<dbReference type="InterPro" id="IPR005804">
    <property type="entry name" value="FA_desaturase_dom"/>
</dbReference>
<evidence type="ECO:0000256" key="4">
    <source>
        <dbReference type="ARBA" id="ARBA00022692"/>
    </source>
</evidence>
<keyword evidence="6 13" id="KW-1133">Transmembrane helix</keyword>
<evidence type="ECO:0000313" key="16">
    <source>
        <dbReference type="Proteomes" id="UP001152798"/>
    </source>
</evidence>
<sequence>MAPYIGVEPTPAISGDLPETPKKTSYLLEPNWINIVFFVVIHCLGVYGLFLAVTSAKWQTLLWIWLLHQLTTLGVTAGVHRLWSHRSYKARWPLQIFLMLCFTLGHQKSIYKWVRDHRLHHKYTDTDGDPHNIRRGFFFAHIGWVLSKKLPYTIKKGKMEDLSDLKANPIVMFQHKHYYKILLLVGWIMPSAVPMYAWNESFVNSFYVATVFRYIFGLHVAFLINSLAHTWGNRPYDRSICAVNNYYMVWLTLGEGWHNYHHVFPWDYRSVELAFTQINITTLFIDLMAKIGQASDRKVAPQHLVEKRMARTGDPNPKYSRELPKIKFRLLEEVEEIGNVLFKPD</sequence>
<feature type="transmembrane region" description="Helical" evidence="13">
    <location>
        <begin position="181"/>
        <end position="199"/>
    </location>
</feature>
<reference evidence="15" key="1">
    <citation type="submission" date="2022-01" db="EMBL/GenBank/DDBJ databases">
        <authorList>
            <person name="King R."/>
        </authorList>
    </citation>
    <scope>NUCLEOTIDE SEQUENCE</scope>
</reference>
<evidence type="ECO:0000256" key="6">
    <source>
        <dbReference type="ARBA" id="ARBA00022989"/>
    </source>
</evidence>
<proteinExistence type="inferred from homology"/>
<evidence type="ECO:0000313" key="15">
    <source>
        <dbReference type="EMBL" id="CAH1396503.1"/>
    </source>
</evidence>
<keyword evidence="3 12" id="KW-0444">Lipid biosynthesis</keyword>
<evidence type="ECO:0000256" key="3">
    <source>
        <dbReference type="ARBA" id="ARBA00022516"/>
    </source>
</evidence>
<dbReference type="GO" id="GO:0006636">
    <property type="term" value="P:unsaturated fatty acid biosynthetic process"/>
    <property type="evidence" value="ECO:0007669"/>
    <property type="project" value="TreeGrafter"/>
</dbReference>
<dbReference type="Proteomes" id="UP001152798">
    <property type="component" value="Chromosome 3"/>
</dbReference>
<dbReference type="OrthoDB" id="6595435at2759"/>
<evidence type="ECO:0000256" key="9">
    <source>
        <dbReference type="ARBA" id="ARBA00023098"/>
    </source>
</evidence>
<dbReference type="Pfam" id="PF00487">
    <property type="entry name" value="FA_desaturase"/>
    <property type="match status" value="1"/>
</dbReference>
<evidence type="ECO:0000256" key="5">
    <source>
        <dbReference type="ARBA" id="ARBA00022832"/>
    </source>
</evidence>
<dbReference type="CDD" id="cd03505">
    <property type="entry name" value="Delta9-FADS-like"/>
    <property type="match status" value="1"/>
</dbReference>
<dbReference type="PANTHER" id="PTHR11351">
    <property type="entry name" value="ACYL-COA DESATURASE"/>
    <property type="match status" value="1"/>
</dbReference>
<feature type="domain" description="Fatty acid desaturase" evidence="14">
    <location>
        <begin position="61"/>
        <end position="265"/>
    </location>
</feature>
<evidence type="ECO:0000256" key="11">
    <source>
        <dbReference type="ARBA" id="ARBA00023160"/>
    </source>
</evidence>
<keyword evidence="8" id="KW-0408">Iron</keyword>
<comment type="domain">
    <text evidence="12">The histidine box domains are involved in binding the catalytic metal ions.</text>
</comment>
<feature type="transmembrane region" description="Helical" evidence="13">
    <location>
        <begin position="60"/>
        <end position="80"/>
    </location>
</feature>
<comment type="similarity">
    <text evidence="2 12">Belongs to the fatty acid desaturase type 1 family.</text>
</comment>
<dbReference type="EMBL" id="OV725079">
    <property type="protein sequence ID" value="CAH1396503.1"/>
    <property type="molecule type" value="Genomic_DNA"/>
</dbReference>
<dbReference type="PRINTS" id="PR00075">
    <property type="entry name" value="FACDDSATRASE"/>
</dbReference>
<comment type="cofactor">
    <cofactor evidence="12">
        <name>Fe(2+)</name>
        <dbReference type="ChEBI" id="CHEBI:29033"/>
    </cofactor>
</comment>
<evidence type="ECO:0000259" key="14">
    <source>
        <dbReference type="Pfam" id="PF00487"/>
    </source>
</evidence>
<evidence type="ECO:0000256" key="13">
    <source>
        <dbReference type="SAM" id="Phobius"/>
    </source>
</evidence>
<evidence type="ECO:0000256" key="10">
    <source>
        <dbReference type="ARBA" id="ARBA00023136"/>
    </source>
</evidence>
<gene>
    <name evidence="15" type="ORF">NEZAVI_LOCUS6561</name>
</gene>
<keyword evidence="5" id="KW-0276">Fatty acid metabolism</keyword>
<protein>
    <recommendedName>
        <fullName evidence="14">Fatty acid desaturase domain-containing protein</fullName>
    </recommendedName>
</protein>
<evidence type="ECO:0000256" key="8">
    <source>
        <dbReference type="ARBA" id="ARBA00023004"/>
    </source>
</evidence>
<dbReference type="GO" id="GO:0005506">
    <property type="term" value="F:iron ion binding"/>
    <property type="evidence" value="ECO:0007669"/>
    <property type="project" value="TreeGrafter"/>
</dbReference>
<dbReference type="InterPro" id="IPR015876">
    <property type="entry name" value="Acyl-CoA_DS"/>
</dbReference>
<keyword evidence="4 12" id="KW-0812">Transmembrane</keyword>
<evidence type="ECO:0000256" key="7">
    <source>
        <dbReference type="ARBA" id="ARBA00023002"/>
    </source>
</evidence>
<evidence type="ECO:0000256" key="12">
    <source>
        <dbReference type="RuleBase" id="RU000581"/>
    </source>
</evidence>
<keyword evidence="9" id="KW-0443">Lipid metabolism</keyword>